<dbReference type="FunFam" id="3.40.50.720:FF:000224">
    <property type="entry name" value="Hydroxysteroid 17-beta dehydrogenase 11"/>
    <property type="match status" value="2"/>
</dbReference>
<evidence type="ECO:0000256" key="6">
    <source>
        <dbReference type="ARBA" id="ARBA00023002"/>
    </source>
</evidence>
<dbReference type="GO" id="GO:0004303">
    <property type="term" value="F:estradiol 17-beta-dehydrogenase [NAD(P)+] activity"/>
    <property type="evidence" value="ECO:0007669"/>
    <property type="project" value="UniProtKB-EC"/>
</dbReference>
<reference evidence="11" key="2">
    <citation type="submission" date="2025-08" db="UniProtKB">
        <authorList>
            <consortium name="Ensembl"/>
        </authorList>
    </citation>
    <scope>IDENTIFICATION</scope>
</reference>
<feature type="chain" id="PRO_5034351146" description="17beta-estradiol 17-dehydrogenase" evidence="10">
    <location>
        <begin position="22"/>
        <end position="507"/>
    </location>
</feature>
<dbReference type="InterPro" id="IPR036291">
    <property type="entry name" value="NAD(P)-bd_dom_sf"/>
</dbReference>
<dbReference type="PRINTS" id="PR00081">
    <property type="entry name" value="GDHRDH"/>
</dbReference>
<dbReference type="EC" id="1.1.1.62" evidence="8"/>
<dbReference type="SUPFAM" id="SSF51735">
    <property type="entry name" value="NAD(P)-binding Rossmann-fold domains"/>
    <property type="match status" value="2"/>
</dbReference>
<sequence>MQFFLASFLLLPFLLVCIVESLLKLFIPKKRKSVTGEIVLITGAGHGIGRQTAYEFAKLKCKLVLWDINKHGLEETATECKRLGAKAHTFVVDCSNREDIYSSAKKVKAEVGDVSILVNNAGVVYTSDLSATQDPQIEKTFEVNVLAHFWTTKAFLPEMMKNNHGHIVTVASAAGHIGVPFLLAYCSSKFAAVGFHKALTEELSALERTGIKTTCLCPNFINTGFIKNPSTRRRKSVAGEIVLITGAGHGIGRQTAYEFAQRKSRLVLWDINKHGVEETAAECRKLGATTHVFVVDCSNREEIYSSVDQVKKEVGDVTIVVNNAGAIYPADLLSAKDEEITKTFEVNILGHFWITKALLPSMIRRNHGHIVTVASVCGHGVIPYLIPYCSSKFAAVGFHRALTSELEALGKTGIKTSCLCPVFVNTGFTKNPSTRIWPVLETEEVVRSLIDGILTNKKMIFVPSYINISLAIERFLPERALAALPIFFSCTYEHTYDKYLLLLHVLH</sequence>
<keyword evidence="4 10" id="KW-0732">Signal</keyword>
<evidence type="ECO:0000256" key="4">
    <source>
        <dbReference type="ARBA" id="ARBA00022729"/>
    </source>
</evidence>
<evidence type="ECO:0000256" key="3">
    <source>
        <dbReference type="ARBA" id="ARBA00022677"/>
    </source>
</evidence>
<keyword evidence="6" id="KW-0560">Oxidoreductase</keyword>
<accession>A0A8C2RCG3</accession>
<dbReference type="InterPro" id="IPR002347">
    <property type="entry name" value="SDR_fam"/>
</dbReference>
<comment type="subcellular location">
    <subcellularLocation>
        <location evidence="1">Endoplasmic reticulum</location>
    </subcellularLocation>
    <subcellularLocation>
        <location evidence="2">Lipid droplet</location>
    </subcellularLocation>
</comment>
<keyword evidence="7" id="KW-0443">Lipid metabolism</keyword>
<feature type="signal peptide" evidence="10">
    <location>
        <begin position="1"/>
        <end position="21"/>
    </location>
</feature>
<dbReference type="GO" id="GO:0006629">
    <property type="term" value="P:lipid metabolic process"/>
    <property type="evidence" value="ECO:0007669"/>
    <property type="project" value="UniProtKB-KW"/>
</dbReference>
<keyword evidence="3" id="KW-0551">Lipid droplet</keyword>
<evidence type="ECO:0000256" key="5">
    <source>
        <dbReference type="ARBA" id="ARBA00022824"/>
    </source>
</evidence>
<dbReference type="CDD" id="cd05339">
    <property type="entry name" value="17beta-HSDXI-like_SDR_c"/>
    <property type="match status" value="2"/>
</dbReference>
<organism evidence="11">
    <name type="scientific">Capra hircus</name>
    <name type="common">Goat</name>
    <dbReference type="NCBI Taxonomy" id="9925"/>
    <lineage>
        <taxon>Eukaryota</taxon>
        <taxon>Metazoa</taxon>
        <taxon>Chordata</taxon>
        <taxon>Craniata</taxon>
        <taxon>Vertebrata</taxon>
        <taxon>Euteleostomi</taxon>
        <taxon>Mammalia</taxon>
        <taxon>Eutheria</taxon>
        <taxon>Laurasiatheria</taxon>
        <taxon>Artiodactyla</taxon>
        <taxon>Ruminantia</taxon>
        <taxon>Pecora</taxon>
        <taxon>Bovidae</taxon>
        <taxon>Caprinae</taxon>
        <taxon>Capra</taxon>
    </lineage>
</organism>
<name>A0A8C2RCG3_CAPHI</name>
<evidence type="ECO:0000313" key="11">
    <source>
        <dbReference type="Ensembl" id="ENSCHIP00010026695.1"/>
    </source>
</evidence>
<comment type="catalytic activity">
    <reaction evidence="9">
        <text>17beta-estradiol + NAD(+) = estrone + NADH + H(+)</text>
        <dbReference type="Rhea" id="RHEA:24612"/>
        <dbReference type="ChEBI" id="CHEBI:15378"/>
        <dbReference type="ChEBI" id="CHEBI:16469"/>
        <dbReference type="ChEBI" id="CHEBI:17263"/>
        <dbReference type="ChEBI" id="CHEBI:57540"/>
        <dbReference type="ChEBI" id="CHEBI:57945"/>
        <dbReference type="EC" id="1.1.1.62"/>
    </reaction>
</comment>
<evidence type="ECO:0000256" key="10">
    <source>
        <dbReference type="SAM" id="SignalP"/>
    </source>
</evidence>
<proteinExistence type="predicted"/>
<dbReference type="GO" id="GO:0005811">
    <property type="term" value="C:lipid droplet"/>
    <property type="evidence" value="ECO:0007669"/>
    <property type="project" value="UniProtKB-SubCell"/>
</dbReference>
<evidence type="ECO:0000256" key="1">
    <source>
        <dbReference type="ARBA" id="ARBA00004240"/>
    </source>
</evidence>
<keyword evidence="5" id="KW-0256">Endoplasmic reticulum</keyword>
<evidence type="ECO:0000256" key="2">
    <source>
        <dbReference type="ARBA" id="ARBA00004502"/>
    </source>
</evidence>
<evidence type="ECO:0000256" key="8">
    <source>
        <dbReference type="ARBA" id="ARBA00024072"/>
    </source>
</evidence>
<dbReference type="Ensembl" id="ENSCHIT00010037678.1">
    <property type="protein sequence ID" value="ENSCHIP00010026695.1"/>
    <property type="gene ID" value="ENSCHIG00010019819.1"/>
</dbReference>
<protein>
    <recommendedName>
        <fullName evidence="8">17beta-estradiol 17-dehydrogenase</fullName>
        <ecNumber evidence="8">1.1.1.62</ecNumber>
    </recommendedName>
</protein>
<dbReference type="PANTHER" id="PTHR24322">
    <property type="entry name" value="PKSB"/>
    <property type="match status" value="1"/>
</dbReference>
<dbReference type="PRINTS" id="PR00080">
    <property type="entry name" value="SDRFAMILY"/>
</dbReference>
<dbReference type="AlphaFoldDB" id="A0A8C2RCG3"/>
<evidence type="ECO:0000256" key="9">
    <source>
        <dbReference type="ARBA" id="ARBA00048022"/>
    </source>
</evidence>
<dbReference type="Pfam" id="PF00106">
    <property type="entry name" value="adh_short"/>
    <property type="match status" value="2"/>
</dbReference>
<evidence type="ECO:0000256" key="7">
    <source>
        <dbReference type="ARBA" id="ARBA00023098"/>
    </source>
</evidence>
<dbReference type="GO" id="GO:0005783">
    <property type="term" value="C:endoplasmic reticulum"/>
    <property type="evidence" value="ECO:0007669"/>
    <property type="project" value="UniProtKB-SubCell"/>
</dbReference>
<dbReference type="Gene3D" id="3.40.50.720">
    <property type="entry name" value="NAD(P)-binding Rossmann-like Domain"/>
    <property type="match status" value="2"/>
</dbReference>
<dbReference type="PANTHER" id="PTHR24322:SF499">
    <property type="entry name" value="17-BETA-HYDROXYSTEROID DEHYDROGENASE 13"/>
    <property type="match status" value="1"/>
</dbReference>
<reference evidence="11" key="1">
    <citation type="submission" date="2019-03" db="EMBL/GenBank/DDBJ databases">
        <title>Genome sequencing and reference-guided assembly of Black Bengal Goat (Capra hircus).</title>
        <authorList>
            <person name="Siddiki A.Z."/>
            <person name="Baten A."/>
            <person name="Billah M."/>
            <person name="Alam M.A.U."/>
            <person name="Shawrob K.S.M."/>
            <person name="Saha S."/>
            <person name="Chowdhury M."/>
            <person name="Rahman A.H."/>
            <person name="Stear M."/>
            <person name="Miah G."/>
            <person name="Das G.B."/>
            <person name="Hossain M.M."/>
            <person name="Kumkum M."/>
            <person name="Islam M.S."/>
            <person name="Mollah A.M."/>
            <person name="Ahsan A."/>
            <person name="Tusar F."/>
            <person name="Khan M.K.I."/>
        </authorList>
    </citation>
    <scope>NUCLEOTIDE SEQUENCE [LARGE SCALE GENOMIC DNA]</scope>
</reference>